<dbReference type="InterPro" id="IPR000835">
    <property type="entry name" value="HTH_MarR-typ"/>
</dbReference>
<evidence type="ECO:0000256" key="2">
    <source>
        <dbReference type="ARBA" id="ARBA00023125"/>
    </source>
</evidence>
<dbReference type="SMART" id="SM00347">
    <property type="entry name" value="HTH_MARR"/>
    <property type="match status" value="1"/>
</dbReference>
<gene>
    <name evidence="5" type="ordered locus">Spirs_3594</name>
</gene>
<dbReference type="InterPro" id="IPR036388">
    <property type="entry name" value="WH-like_DNA-bd_sf"/>
</dbReference>
<keyword evidence="3" id="KW-0804">Transcription</keyword>
<protein>
    <submittedName>
        <fullName evidence="5">Transcriptional regulator, MarR family</fullName>
    </submittedName>
</protein>
<dbReference type="InterPro" id="IPR023187">
    <property type="entry name" value="Tscrpt_reg_MarR-type_CS"/>
</dbReference>
<dbReference type="PRINTS" id="PR00598">
    <property type="entry name" value="HTHMARR"/>
</dbReference>
<keyword evidence="2" id="KW-0238">DNA-binding</keyword>
<dbReference type="PANTHER" id="PTHR33164:SF43">
    <property type="entry name" value="HTH-TYPE TRANSCRIPTIONAL REPRESSOR YETL"/>
    <property type="match status" value="1"/>
</dbReference>
<dbReference type="eggNOG" id="COG1846">
    <property type="taxonomic scope" value="Bacteria"/>
</dbReference>
<evidence type="ECO:0000256" key="1">
    <source>
        <dbReference type="ARBA" id="ARBA00023015"/>
    </source>
</evidence>
<feature type="domain" description="HTH marR-type" evidence="4">
    <location>
        <begin position="5"/>
        <end position="139"/>
    </location>
</feature>
<dbReference type="RefSeq" id="WP_013256141.1">
    <property type="nucleotide sequence ID" value="NC_014364.1"/>
</dbReference>
<evidence type="ECO:0000313" key="5">
    <source>
        <dbReference type="EMBL" id="ADK82682.1"/>
    </source>
</evidence>
<dbReference type="PANTHER" id="PTHR33164">
    <property type="entry name" value="TRANSCRIPTIONAL REGULATOR, MARR FAMILY"/>
    <property type="match status" value="1"/>
</dbReference>
<reference evidence="5 6" key="1">
    <citation type="journal article" date="2010" name="Stand. Genomic Sci.">
        <title>Complete genome sequence of Spirochaeta smaragdinae type strain (SEBR 4228).</title>
        <authorList>
            <person name="Mavromatis K."/>
            <person name="Yasawong M."/>
            <person name="Chertkov O."/>
            <person name="Lapidus A."/>
            <person name="Lucas S."/>
            <person name="Nolan M."/>
            <person name="Del Rio T.G."/>
            <person name="Tice H."/>
            <person name="Cheng J.F."/>
            <person name="Pitluck S."/>
            <person name="Liolios K."/>
            <person name="Ivanova N."/>
            <person name="Tapia R."/>
            <person name="Han C."/>
            <person name="Bruce D."/>
            <person name="Goodwin L."/>
            <person name="Pati A."/>
            <person name="Chen A."/>
            <person name="Palaniappan K."/>
            <person name="Land M."/>
            <person name="Hauser L."/>
            <person name="Chang Y.J."/>
            <person name="Jeffries C.D."/>
            <person name="Detter J.C."/>
            <person name="Rohde M."/>
            <person name="Brambilla E."/>
            <person name="Spring S."/>
            <person name="Goker M."/>
            <person name="Sikorski J."/>
            <person name="Woyke T."/>
            <person name="Bristow J."/>
            <person name="Eisen J.A."/>
            <person name="Markowitz V."/>
            <person name="Hugenholtz P."/>
            <person name="Klenk H.P."/>
            <person name="Kyrpides N.C."/>
        </authorList>
    </citation>
    <scope>NUCLEOTIDE SEQUENCE [LARGE SCALE GENOMIC DNA]</scope>
    <source>
        <strain evidence="6">DSM 11293 / JCM 15392 / SEBR 4228</strain>
    </source>
</reference>
<dbReference type="InterPro" id="IPR039422">
    <property type="entry name" value="MarR/SlyA-like"/>
</dbReference>
<evidence type="ECO:0000313" key="6">
    <source>
        <dbReference type="Proteomes" id="UP000002318"/>
    </source>
</evidence>
<dbReference type="KEGG" id="ssm:Spirs_3594"/>
<organism evidence="5 6">
    <name type="scientific">Sediminispirochaeta smaragdinae (strain DSM 11293 / JCM 15392 / SEBR 4228)</name>
    <name type="common">Spirochaeta smaragdinae</name>
    <dbReference type="NCBI Taxonomy" id="573413"/>
    <lineage>
        <taxon>Bacteria</taxon>
        <taxon>Pseudomonadati</taxon>
        <taxon>Spirochaetota</taxon>
        <taxon>Spirochaetia</taxon>
        <taxon>Spirochaetales</taxon>
        <taxon>Spirochaetaceae</taxon>
        <taxon>Sediminispirochaeta</taxon>
    </lineage>
</organism>
<dbReference type="SUPFAM" id="SSF46785">
    <property type="entry name" value="Winged helix' DNA-binding domain"/>
    <property type="match status" value="1"/>
</dbReference>
<dbReference type="AlphaFoldDB" id="E1R7H7"/>
<keyword evidence="1" id="KW-0805">Transcription regulation</keyword>
<evidence type="ECO:0000256" key="3">
    <source>
        <dbReference type="ARBA" id="ARBA00023163"/>
    </source>
</evidence>
<dbReference type="GO" id="GO:0003677">
    <property type="term" value="F:DNA binding"/>
    <property type="evidence" value="ECO:0007669"/>
    <property type="project" value="UniProtKB-KW"/>
</dbReference>
<proteinExistence type="predicted"/>
<name>E1R7H7_SEDSS</name>
<dbReference type="EMBL" id="CP002116">
    <property type="protein sequence ID" value="ADK82682.1"/>
    <property type="molecule type" value="Genomic_DNA"/>
</dbReference>
<dbReference type="HOGENOM" id="CLU_083287_14_0_12"/>
<dbReference type="GO" id="GO:0006950">
    <property type="term" value="P:response to stress"/>
    <property type="evidence" value="ECO:0007669"/>
    <property type="project" value="TreeGrafter"/>
</dbReference>
<accession>E1R7H7</accession>
<dbReference type="InterPro" id="IPR036390">
    <property type="entry name" value="WH_DNA-bd_sf"/>
</dbReference>
<dbReference type="Pfam" id="PF12802">
    <property type="entry name" value="MarR_2"/>
    <property type="match status" value="1"/>
</dbReference>
<dbReference type="OrthoDB" id="9799663at2"/>
<dbReference type="PROSITE" id="PS50995">
    <property type="entry name" value="HTH_MARR_2"/>
    <property type="match status" value="1"/>
</dbReference>
<dbReference type="STRING" id="573413.Spirs_3594"/>
<dbReference type="Proteomes" id="UP000002318">
    <property type="component" value="Chromosome"/>
</dbReference>
<evidence type="ECO:0000259" key="4">
    <source>
        <dbReference type="PROSITE" id="PS50995"/>
    </source>
</evidence>
<dbReference type="GO" id="GO:0003700">
    <property type="term" value="F:DNA-binding transcription factor activity"/>
    <property type="evidence" value="ECO:0007669"/>
    <property type="project" value="InterPro"/>
</dbReference>
<dbReference type="PROSITE" id="PS01117">
    <property type="entry name" value="HTH_MARR_1"/>
    <property type="match status" value="1"/>
</dbReference>
<sequence length="186" mass="22025">MINNTNELLEKLMHMSWLLRIQQMKHYRDHGPMGTPYRGQGRILAILALKPEISQRELSRILDIRPQSLGELLVKLERQGFIVRTPSEQDRRVMLVRLTKEGAEAAKTSEDAGEQEAFFNCLSEDEQNQFDEFLDRLINELEKSLDRDEADRFTDRFSSRRGPNRPSRFDHRFDGFFRSNHFRDRD</sequence>
<keyword evidence="6" id="KW-1185">Reference proteome</keyword>
<dbReference type="Gene3D" id="1.10.10.10">
    <property type="entry name" value="Winged helix-like DNA-binding domain superfamily/Winged helix DNA-binding domain"/>
    <property type="match status" value="1"/>
</dbReference>